<protein>
    <recommendedName>
        <fullName evidence="4">Copper chaperone PCu(A)C</fullName>
    </recommendedName>
</protein>
<dbReference type="AlphaFoldDB" id="E1IDN0"/>
<feature type="signal peptide" evidence="1">
    <location>
        <begin position="1"/>
        <end position="18"/>
    </location>
</feature>
<dbReference type="Pfam" id="PF04314">
    <property type="entry name" value="PCuAC"/>
    <property type="match status" value="1"/>
</dbReference>
<dbReference type="EMBL" id="ADVR01000042">
    <property type="protein sequence ID" value="EFO80738.1"/>
    <property type="molecule type" value="Genomic_DNA"/>
</dbReference>
<dbReference type="HOGENOM" id="CLU_100939_0_3_0"/>
<sequence>MRKHIALLALISAMFILAACGASTTSTTSPTSTPTTVAISPSTMTLTISDPWVRAAAMTGAAMAGDMATPMAETTPMAMEGTPMAETTPMAMDGHTAPSGGTSAAYMMITNSSSTPDVLLRAESAVADTVELHTMVMEGDVMKMAPVEKIDIPANGAVELKKGGLHVMLIGLRQDLNEGDMVLITLTFQNAGTIQVEAPVRMPPAQ</sequence>
<evidence type="ECO:0000256" key="1">
    <source>
        <dbReference type="SAM" id="SignalP"/>
    </source>
</evidence>
<dbReference type="Gene3D" id="2.60.40.1890">
    <property type="entry name" value="PCu(A)C copper chaperone"/>
    <property type="match status" value="1"/>
</dbReference>
<dbReference type="PROSITE" id="PS51257">
    <property type="entry name" value="PROKAR_LIPOPROTEIN"/>
    <property type="match status" value="1"/>
</dbReference>
<dbReference type="InterPro" id="IPR036182">
    <property type="entry name" value="PCuAC_sf"/>
</dbReference>
<evidence type="ECO:0000313" key="3">
    <source>
        <dbReference type="Proteomes" id="UP000054010"/>
    </source>
</evidence>
<gene>
    <name evidence="2" type="ORF">OSCT_1431</name>
</gene>
<dbReference type="InterPro" id="IPR007410">
    <property type="entry name" value="LpqE-like"/>
</dbReference>
<organism evidence="2 3">
    <name type="scientific">Oscillochloris trichoides DG-6</name>
    <dbReference type="NCBI Taxonomy" id="765420"/>
    <lineage>
        <taxon>Bacteria</taxon>
        <taxon>Bacillati</taxon>
        <taxon>Chloroflexota</taxon>
        <taxon>Chloroflexia</taxon>
        <taxon>Chloroflexales</taxon>
        <taxon>Chloroflexineae</taxon>
        <taxon>Oscillochloridaceae</taxon>
        <taxon>Oscillochloris</taxon>
    </lineage>
</organism>
<keyword evidence="1" id="KW-0732">Signal</keyword>
<dbReference type="eggNOG" id="COG2847">
    <property type="taxonomic scope" value="Bacteria"/>
</dbReference>
<dbReference type="STRING" id="765420.OSCT_1431"/>
<dbReference type="InterPro" id="IPR058248">
    <property type="entry name" value="Lxx211020-like"/>
</dbReference>
<dbReference type="Proteomes" id="UP000054010">
    <property type="component" value="Unassembled WGS sequence"/>
</dbReference>
<name>E1IDN0_9CHLR</name>
<accession>E1IDN0</accession>
<comment type="caution">
    <text evidence="2">The sequence shown here is derived from an EMBL/GenBank/DDBJ whole genome shotgun (WGS) entry which is preliminary data.</text>
</comment>
<proteinExistence type="predicted"/>
<dbReference type="SUPFAM" id="SSF110087">
    <property type="entry name" value="DR1885-like metal-binding protein"/>
    <property type="match status" value="1"/>
</dbReference>
<feature type="chain" id="PRO_5003146942" description="Copper chaperone PCu(A)C" evidence="1">
    <location>
        <begin position="19"/>
        <end position="206"/>
    </location>
</feature>
<dbReference type="OrthoDB" id="9796962at2"/>
<evidence type="ECO:0000313" key="2">
    <source>
        <dbReference type="EMBL" id="EFO80738.1"/>
    </source>
</evidence>
<keyword evidence="3" id="KW-1185">Reference proteome</keyword>
<dbReference type="PANTHER" id="PTHR36302:SF1">
    <property type="entry name" value="COPPER CHAPERONE PCU(A)C"/>
    <property type="match status" value="1"/>
</dbReference>
<reference evidence="2 3" key="1">
    <citation type="journal article" date="2011" name="J. Bacteriol.">
        <title>Draft genome sequence of the anoxygenic filamentous phototrophic bacterium Oscillochloris trichoides subsp. DG-6.</title>
        <authorList>
            <person name="Kuznetsov B.B."/>
            <person name="Ivanovsky R.N."/>
            <person name="Keppen O.I."/>
            <person name="Sukhacheva M.V."/>
            <person name="Bumazhkin B.K."/>
            <person name="Patutina E.O."/>
            <person name="Beletsky A.V."/>
            <person name="Mardanov A.V."/>
            <person name="Baslerov R.V."/>
            <person name="Panteleeva A.N."/>
            <person name="Kolganova T.V."/>
            <person name="Ravin N.V."/>
            <person name="Skryabin K.G."/>
        </authorList>
    </citation>
    <scope>NUCLEOTIDE SEQUENCE [LARGE SCALE GENOMIC DNA]</scope>
    <source>
        <strain evidence="2 3">DG-6</strain>
    </source>
</reference>
<evidence type="ECO:0008006" key="4">
    <source>
        <dbReference type="Google" id="ProtNLM"/>
    </source>
</evidence>
<dbReference type="PANTHER" id="PTHR36302">
    <property type="entry name" value="BLR7088 PROTEIN"/>
    <property type="match status" value="1"/>
</dbReference>